<dbReference type="UniPathway" id="UPA00050">
    <property type="reaction ID" value="UER00064"/>
</dbReference>
<dbReference type="GO" id="GO:0009088">
    <property type="term" value="P:threonine biosynthetic process"/>
    <property type="evidence" value="ECO:0007669"/>
    <property type="project" value="UniProtKB-UniRule"/>
</dbReference>
<comment type="similarity">
    <text evidence="7 8">Belongs to the pseudomonas-type ThrB family.</text>
</comment>
<dbReference type="GO" id="GO:0004413">
    <property type="term" value="F:homoserine kinase activity"/>
    <property type="evidence" value="ECO:0007669"/>
    <property type="project" value="UniProtKB-UniRule"/>
</dbReference>
<organism evidence="11 12">
    <name type="scientific">Marinobacterium stanieri</name>
    <dbReference type="NCBI Taxonomy" id="49186"/>
    <lineage>
        <taxon>Bacteria</taxon>
        <taxon>Pseudomonadati</taxon>
        <taxon>Pseudomonadota</taxon>
        <taxon>Gammaproteobacteria</taxon>
        <taxon>Oceanospirillales</taxon>
        <taxon>Oceanospirillaceae</taxon>
        <taxon>Marinobacterium</taxon>
    </lineage>
</organism>
<evidence type="ECO:0000256" key="8">
    <source>
        <dbReference type="HAMAP-Rule" id="MF_00301"/>
    </source>
</evidence>
<evidence type="ECO:0000313" key="12">
    <source>
        <dbReference type="Proteomes" id="UP000186895"/>
    </source>
</evidence>
<keyword evidence="1 8" id="KW-0028">Amino-acid biosynthesis</keyword>
<dbReference type="InterPro" id="IPR050249">
    <property type="entry name" value="Pseudomonas-type_ThrB"/>
</dbReference>
<dbReference type="HAMAP" id="MF_00301">
    <property type="entry name" value="Homoser_kinase_2"/>
    <property type="match status" value="1"/>
</dbReference>
<comment type="catalytic activity">
    <reaction evidence="8">
        <text>L-homoserine + ATP = O-phospho-L-homoserine + ADP + H(+)</text>
        <dbReference type="Rhea" id="RHEA:13985"/>
        <dbReference type="ChEBI" id="CHEBI:15378"/>
        <dbReference type="ChEBI" id="CHEBI:30616"/>
        <dbReference type="ChEBI" id="CHEBI:57476"/>
        <dbReference type="ChEBI" id="CHEBI:57590"/>
        <dbReference type="ChEBI" id="CHEBI:456216"/>
        <dbReference type="EC" id="2.7.1.39"/>
    </reaction>
</comment>
<dbReference type="SUPFAM" id="SSF56112">
    <property type="entry name" value="Protein kinase-like (PK-like)"/>
    <property type="match status" value="1"/>
</dbReference>
<evidence type="ECO:0000256" key="2">
    <source>
        <dbReference type="ARBA" id="ARBA00022679"/>
    </source>
</evidence>
<sequence length="327" mass="37150">MAVYTHISRPQLEALLEDYSLGQLVEFKGIEGGIENSNYFVTLEQDGSQIDYVLTLFEELGYDEMPFFVELGQWLQARQVPVPFAIKDRNGIALKQLGGKPAFFQPRFHGQHVERAEITPEHCAEIGAALARFHLAGEEFYLRRQAQRGVFWWRRESQAIQHLLKPEDAELLRQEVALFDELRDKPFGLPLGTIHGDLFHDNALFAGDRLEAILDIYNAATAFLLFDLAIVANDWCTDAQGNVDPQREQALTRAYAGVRPFSDEECAAWPKLTRTAAMRFWLSRLIPWLGVEQASRQGAEMRLKDPDELRRILLNRIAQPASISPAG</sequence>
<dbReference type="GO" id="GO:0005524">
    <property type="term" value="F:ATP binding"/>
    <property type="evidence" value="ECO:0007669"/>
    <property type="project" value="UniProtKB-KW"/>
</dbReference>
<dbReference type="AlphaFoldDB" id="A0A1N6WL20"/>
<keyword evidence="2 8" id="KW-0808">Transferase</keyword>
<dbReference type="EC" id="2.7.1.39" evidence="8 9"/>
<keyword evidence="4 8" id="KW-0547">Nucleotide-binding</keyword>
<evidence type="ECO:0000259" key="10">
    <source>
        <dbReference type="Pfam" id="PF01636"/>
    </source>
</evidence>
<dbReference type="InterPro" id="IPR005280">
    <property type="entry name" value="Homoserine_kinase_II"/>
</dbReference>
<keyword evidence="12" id="KW-1185">Reference proteome</keyword>
<evidence type="ECO:0000256" key="1">
    <source>
        <dbReference type="ARBA" id="ARBA00022605"/>
    </source>
</evidence>
<evidence type="ECO:0000256" key="5">
    <source>
        <dbReference type="ARBA" id="ARBA00022777"/>
    </source>
</evidence>
<evidence type="ECO:0000256" key="7">
    <source>
        <dbReference type="ARBA" id="ARBA00038240"/>
    </source>
</evidence>
<dbReference type="NCBIfam" id="NF003558">
    <property type="entry name" value="PRK05231.1"/>
    <property type="match status" value="1"/>
</dbReference>
<dbReference type="InterPro" id="IPR002575">
    <property type="entry name" value="Aminoglycoside_PTrfase"/>
</dbReference>
<dbReference type="eggNOG" id="COG2334">
    <property type="taxonomic scope" value="Bacteria"/>
</dbReference>
<dbReference type="STRING" id="49186.SAMN05421647_11113"/>
<evidence type="ECO:0000256" key="4">
    <source>
        <dbReference type="ARBA" id="ARBA00022741"/>
    </source>
</evidence>
<feature type="domain" description="Aminoglycoside phosphotransferase" evidence="10">
    <location>
        <begin position="27"/>
        <end position="261"/>
    </location>
</feature>
<dbReference type="Gene3D" id="3.90.1200.10">
    <property type="match status" value="1"/>
</dbReference>
<gene>
    <name evidence="8" type="primary">thrB</name>
    <name evidence="11" type="ORF">SAMN05421647_11113</name>
</gene>
<comment type="pathway">
    <text evidence="8">Amino-acid biosynthesis; L-threonine biosynthesis; L-threonine from L-aspartate: step 4/5.</text>
</comment>
<keyword evidence="5 8" id="KW-0418">Kinase</keyword>
<dbReference type="Gene3D" id="3.30.200.20">
    <property type="entry name" value="Phosphorylase Kinase, domain 1"/>
    <property type="match status" value="1"/>
</dbReference>
<dbReference type="EMBL" id="FTMN01000011">
    <property type="protein sequence ID" value="SIQ90720.1"/>
    <property type="molecule type" value="Genomic_DNA"/>
</dbReference>
<dbReference type="InterPro" id="IPR011009">
    <property type="entry name" value="Kinase-like_dom_sf"/>
</dbReference>
<dbReference type="Pfam" id="PF01636">
    <property type="entry name" value="APH"/>
    <property type="match status" value="1"/>
</dbReference>
<dbReference type="NCBIfam" id="TIGR00938">
    <property type="entry name" value="thrB_alt"/>
    <property type="match status" value="1"/>
</dbReference>
<dbReference type="Proteomes" id="UP000186895">
    <property type="component" value="Unassembled WGS sequence"/>
</dbReference>
<dbReference type="PANTHER" id="PTHR21064">
    <property type="entry name" value="AMINOGLYCOSIDE PHOSPHOTRANSFERASE DOMAIN-CONTAINING PROTEIN-RELATED"/>
    <property type="match status" value="1"/>
</dbReference>
<evidence type="ECO:0000256" key="3">
    <source>
        <dbReference type="ARBA" id="ARBA00022697"/>
    </source>
</evidence>
<accession>A0A1N6WL20</accession>
<keyword evidence="3 8" id="KW-0791">Threonine biosynthesis</keyword>
<evidence type="ECO:0000256" key="6">
    <source>
        <dbReference type="ARBA" id="ARBA00022840"/>
    </source>
</evidence>
<proteinExistence type="inferred from homology"/>
<dbReference type="CDD" id="cd05153">
    <property type="entry name" value="HomoserineK_II"/>
    <property type="match status" value="1"/>
</dbReference>
<name>A0A1N6WL20_9GAMM</name>
<dbReference type="RefSeq" id="WP_076465689.1">
    <property type="nucleotide sequence ID" value="NZ_FTMN01000011.1"/>
</dbReference>
<dbReference type="PANTHER" id="PTHR21064:SF6">
    <property type="entry name" value="AMINOGLYCOSIDE PHOSPHOTRANSFERASE DOMAIN-CONTAINING PROTEIN"/>
    <property type="match status" value="1"/>
</dbReference>
<evidence type="ECO:0000313" key="11">
    <source>
        <dbReference type="EMBL" id="SIQ90720.1"/>
    </source>
</evidence>
<evidence type="ECO:0000256" key="9">
    <source>
        <dbReference type="NCBIfam" id="TIGR00938"/>
    </source>
</evidence>
<protein>
    <recommendedName>
        <fullName evidence="8 9">Homoserine kinase</fullName>
        <shortName evidence="8">HK</shortName>
        <shortName evidence="8">HSK</shortName>
        <ecNumber evidence="8 9">2.7.1.39</ecNumber>
    </recommendedName>
</protein>
<keyword evidence="6 8" id="KW-0067">ATP-binding</keyword>
<reference evidence="11 12" key="1">
    <citation type="submission" date="2017-01" db="EMBL/GenBank/DDBJ databases">
        <authorList>
            <person name="Mah S.A."/>
            <person name="Swanson W.J."/>
            <person name="Moy G.W."/>
            <person name="Vacquier V.D."/>
        </authorList>
    </citation>
    <scope>NUCLEOTIDE SEQUENCE [LARGE SCALE GENOMIC DNA]</scope>
    <source>
        <strain evidence="11 12">DSM 7027</strain>
    </source>
</reference>